<accession>A0A1G9N5A8</accession>
<name>A0A1G9N5A8_9PROT</name>
<dbReference type="Gene3D" id="3.40.30.10">
    <property type="entry name" value="Glutaredoxin"/>
    <property type="match status" value="1"/>
</dbReference>
<dbReference type="PANTHER" id="PTHR30041:SF8">
    <property type="entry name" value="PROTEIN YFFB"/>
    <property type="match status" value="1"/>
</dbReference>
<proteinExistence type="inferred from homology"/>
<evidence type="ECO:0000313" key="4">
    <source>
        <dbReference type="Proteomes" id="UP000199759"/>
    </source>
</evidence>
<dbReference type="InterPro" id="IPR036249">
    <property type="entry name" value="Thioredoxin-like_sf"/>
</dbReference>
<comment type="similarity">
    <text evidence="1 2">Belongs to the ArsC family.</text>
</comment>
<dbReference type="STRING" id="144026.SAMN04488568_102214"/>
<dbReference type="OrthoDB" id="9803749at2"/>
<evidence type="ECO:0000256" key="2">
    <source>
        <dbReference type="PROSITE-ProRule" id="PRU01282"/>
    </source>
</evidence>
<protein>
    <submittedName>
        <fullName evidence="3">Arsenate reductase</fullName>
    </submittedName>
</protein>
<dbReference type="SUPFAM" id="SSF52833">
    <property type="entry name" value="Thioredoxin-like"/>
    <property type="match status" value="1"/>
</dbReference>
<keyword evidence="4" id="KW-1185">Reference proteome</keyword>
<dbReference type="InterPro" id="IPR006660">
    <property type="entry name" value="Arsenate_reductase-like"/>
</dbReference>
<dbReference type="Proteomes" id="UP000199759">
    <property type="component" value="Unassembled WGS sequence"/>
</dbReference>
<gene>
    <name evidence="3" type="ORF">SAMN04488568_102214</name>
</gene>
<evidence type="ECO:0000313" key="3">
    <source>
        <dbReference type="EMBL" id="SDL81297.1"/>
    </source>
</evidence>
<dbReference type="EMBL" id="FNHG01000002">
    <property type="protein sequence ID" value="SDL81297.1"/>
    <property type="molecule type" value="Genomic_DNA"/>
</dbReference>
<reference evidence="3 4" key="1">
    <citation type="submission" date="2016-10" db="EMBL/GenBank/DDBJ databases">
        <authorList>
            <person name="de Groot N.N."/>
        </authorList>
    </citation>
    <scope>NUCLEOTIDE SEQUENCE [LARGE SCALE GENOMIC DNA]</scope>
    <source>
        <strain evidence="3 4">DSM 16077</strain>
    </source>
</reference>
<sequence>MITLYGLKNCDTCKLALREISAAGLEHRFVDIRGDADLMTRVPLWVKLAGAKALLNTRSTTWRGLSLQEQQLADAEPAALLIANPTLVKRPVIESGDELYVGWSAAVRAAVLGAAA</sequence>
<dbReference type="AlphaFoldDB" id="A0A1G9N5A8"/>
<dbReference type="RefSeq" id="WP_091766428.1">
    <property type="nucleotide sequence ID" value="NZ_FNHG01000002.1"/>
</dbReference>
<dbReference type="PROSITE" id="PS51353">
    <property type="entry name" value="ARSC"/>
    <property type="match status" value="1"/>
</dbReference>
<dbReference type="Pfam" id="PF03960">
    <property type="entry name" value="ArsC"/>
    <property type="match status" value="1"/>
</dbReference>
<evidence type="ECO:0000256" key="1">
    <source>
        <dbReference type="ARBA" id="ARBA00007198"/>
    </source>
</evidence>
<organism evidence="3 4">
    <name type="scientific">Maricaulis salignorans</name>
    <dbReference type="NCBI Taxonomy" id="144026"/>
    <lineage>
        <taxon>Bacteria</taxon>
        <taxon>Pseudomonadati</taxon>
        <taxon>Pseudomonadota</taxon>
        <taxon>Alphaproteobacteria</taxon>
        <taxon>Maricaulales</taxon>
        <taxon>Maricaulaceae</taxon>
        <taxon>Maricaulis</taxon>
    </lineage>
</organism>
<dbReference type="PANTHER" id="PTHR30041">
    <property type="entry name" value="ARSENATE REDUCTASE"/>
    <property type="match status" value="1"/>
</dbReference>